<evidence type="ECO:0000313" key="1">
    <source>
        <dbReference type="EMBL" id="MBF6638529.1"/>
    </source>
</evidence>
<proteinExistence type="predicted"/>
<reference evidence="1" key="4">
    <citation type="submission" date="2022-09" db="EMBL/GenBank/DDBJ databases">
        <title>Rouxiella aceris sp. nov., isolated from tree sap and emended description of the genus Rhouxiella.</title>
        <authorList>
            <person name="Kim I.S."/>
        </authorList>
    </citation>
    <scope>NUCLEOTIDE SEQUENCE</scope>
    <source>
        <strain evidence="1">SAP-2</strain>
    </source>
</reference>
<dbReference type="Proteomes" id="UP000192722">
    <property type="component" value="Unassembled WGS sequence"/>
</dbReference>
<reference evidence="2" key="1">
    <citation type="submission" date="2016-12" db="EMBL/GenBank/DDBJ databases">
        <authorList>
            <person name="Le Fleche-Mateos A."/>
        </authorList>
    </citation>
    <scope>NUCLEOTIDE SEQUENCE</scope>
    <source>
        <strain evidence="2">213</strain>
    </source>
</reference>
<dbReference type="AlphaFoldDB" id="A0AA40X4V6"/>
<evidence type="ECO:0000313" key="2">
    <source>
        <dbReference type="EMBL" id="ORJ20229.1"/>
    </source>
</evidence>
<name>A0AA40X4V6_9GAMM</name>
<comment type="caution">
    <text evidence="1">The sequence shown here is derived from an EMBL/GenBank/DDBJ whole genome shotgun (WGS) entry which is preliminary data.</text>
</comment>
<sequence>MKKIFPLSAIIILVIVAITAWRLNRTPVHDPHYDATVCAAVDILGKKPVDDKELLERIRYIITNENNSYAVDQVKYNATLAQVSVKRYQALSTQQKTFAGQNIDSCIQAMAAGAAEKNNQ</sequence>
<dbReference type="RefSeq" id="WP_055775588.1">
    <property type="nucleotide sequence ID" value="NZ_CBCSCF010000016.1"/>
</dbReference>
<dbReference type="EMBL" id="MRWD01000039">
    <property type="protein sequence ID" value="ORJ20229.1"/>
    <property type="molecule type" value="Genomic_DNA"/>
</dbReference>
<reference evidence="2 3" key="2">
    <citation type="journal article" date="2017" name="Int. J. Syst. Evol. Microbiol.">
        <title>Rouxiella badensis sp. nov. and Rouxiella silvae sp. nov. isolated from peat bog soil in Germany and emendation of the genus description.</title>
        <authorList>
            <person name="Le Fleche-Mateos A."/>
            <person name="Kugler J.H."/>
            <person name="Hansen S.H."/>
            <person name="Syldatk C."/>
            <person name="Hausmann R."/>
            <person name="Lomprez F."/>
            <person name="Vandenbogaert M."/>
            <person name="Manuguerra J.C."/>
            <person name="Grimont P.A."/>
        </authorList>
    </citation>
    <scope>NUCLEOTIDE SEQUENCE [LARGE SCALE GENOMIC DNA]</scope>
    <source>
        <strain evidence="2 3">213</strain>
    </source>
</reference>
<reference evidence="1" key="3">
    <citation type="submission" date="2020-11" db="EMBL/GenBank/DDBJ databases">
        <authorList>
            <person name="Lee S.D."/>
        </authorList>
    </citation>
    <scope>NUCLEOTIDE SEQUENCE</scope>
    <source>
        <strain evidence="1">SAP-2</strain>
    </source>
</reference>
<organism evidence="1 4">
    <name type="scientific">Rouxiella silvae</name>
    <dbReference type="NCBI Taxonomy" id="1646373"/>
    <lineage>
        <taxon>Bacteria</taxon>
        <taxon>Pseudomonadati</taxon>
        <taxon>Pseudomonadota</taxon>
        <taxon>Gammaproteobacteria</taxon>
        <taxon>Enterobacterales</taxon>
        <taxon>Yersiniaceae</taxon>
        <taxon>Rouxiella</taxon>
    </lineage>
</organism>
<evidence type="ECO:0000313" key="4">
    <source>
        <dbReference type="Proteomes" id="UP000705283"/>
    </source>
</evidence>
<dbReference type="Proteomes" id="UP000705283">
    <property type="component" value="Unassembled WGS sequence"/>
</dbReference>
<evidence type="ECO:0000313" key="3">
    <source>
        <dbReference type="Proteomes" id="UP000192722"/>
    </source>
</evidence>
<keyword evidence="3" id="KW-1185">Reference proteome</keyword>
<accession>A0AA40X4V6</accession>
<gene>
    <name evidence="2" type="ORF">BS639_15820</name>
    <name evidence="1" type="ORF">ITX54_17835</name>
</gene>
<protein>
    <submittedName>
        <fullName evidence="1">Uncharacterized protein</fullName>
    </submittedName>
</protein>
<dbReference type="EMBL" id="JADMKS010000007">
    <property type="protein sequence ID" value="MBF6638529.1"/>
    <property type="molecule type" value="Genomic_DNA"/>
</dbReference>